<protein>
    <recommendedName>
        <fullName evidence="1">monoamine oxidase</fullName>
        <ecNumber evidence="1">1.4.3.4</ecNumber>
    </recommendedName>
</protein>
<reference evidence="4" key="1">
    <citation type="journal article" date="2021" name="Sci. Rep.">
        <title>Diploid genomic architecture of Nitzschia inconspicua, an elite biomass production diatom.</title>
        <authorList>
            <person name="Oliver A."/>
            <person name="Podell S."/>
            <person name="Pinowska A."/>
            <person name="Traller J.C."/>
            <person name="Smith S.R."/>
            <person name="McClure R."/>
            <person name="Beliaev A."/>
            <person name="Bohutskyi P."/>
            <person name="Hill E.A."/>
            <person name="Rabines A."/>
            <person name="Zheng H."/>
            <person name="Allen L.Z."/>
            <person name="Kuo A."/>
            <person name="Grigoriev I.V."/>
            <person name="Allen A.E."/>
            <person name="Hazlebeck D."/>
            <person name="Allen E.E."/>
        </authorList>
    </citation>
    <scope>NUCLEOTIDE SEQUENCE</scope>
    <source>
        <strain evidence="4">Hildebrandi</strain>
    </source>
</reference>
<evidence type="ECO:0000313" key="4">
    <source>
        <dbReference type="EMBL" id="KAG7373848.1"/>
    </source>
</evidence>
<proteinExistence type="predicted"/>
<dbReference type="Pfam" id="PF01593">
    <property type="entry name" value="Amino_oxidase"/>
    <property type="match status" value="1"/>
</dbReference>
<dbReference type="EMBL" id="JAGRRH010000001">
    <property type="protein sequence ID" value="KAG7373848.1"/>
    <property type="molecule type" value="Genomic_DNA"/>
</dbReference>
<gene>
    <name evidence="4" type="ORF">IV203_012943</name>
</gene>
<evidence type="ECO:0000259" key="3">
    <source>
        <dbReference type="Pfam" id="PF01593"/>
    </source>
</evidence>
<evidence type="ECO:0000256" key="1">
    <source>
        <dbReference type="ARBA" id="ARBA00012804"/>
    </source>
</evidence>
<comment type="catalytic activity">
    <reaction evidence="2">
        <text>a secondary aliphatic amine + O2 + H2O = a primary amine + an aldehyde + H2O2</text>
        <dbReference type="Rhea" id="RHEA:26414"/>
        <dbReference type="ChEBI" id="CHEBI:15377"/>
        <dbReference type="ChEBI" id="CHEBI:15379"/>
        <dbReference type="ChEBI" id="CHEBI:16240"/>
        <dbReference type="ChEBI" id="CHEBI:17478"/>
        <dbReference type="ChEBI" id="CHEBI:58855"/>
        <dbReference type="ChEBI" id="CHEBI:65296"/>
        <dbReference type="EC" id="1.4.3.4"/>
    </reaction>
</comment>
<accession>A0A9K3M501</accession>
<comment type="caution">
    <text evidence="4">The sequence shown here is derived from an EMBL/GenBank/DDBJ whole genome shotgun (WGS) entry which is preliminary data.</text>
</comment>
<dbReference type="EC" id="1.4.3.4" evidence="1"/>
<dbReference type="InterPro" id="IPR050703">
    <property type="entry name" value="Flavin_MAO"/>
</dbReference>
<dbReference type="Proteomes" id="UP000693970">
    <property type="component" value="Unassembled WGS sequence"/>
</dbReference>
<dbReference type="GO" id="GO:0097621">
    <property type="term" value="F:monoamine oxidase activity"/>
    <property type="evidence" value="ECO:0007669"/>
    <property type="project" value="UniProtKB-EC"/>
</dbReference>
<dbReference type="PANTHER" id="PTHR43563">
    <property type="entry name" value="AMINE OXIDASE"/>
    <property type="match status" value="1"/>
</dbReference>
<name>A0A9K3M501_9STRA</name>
<dbReference type="AlphaFoldDB" id="A0A9K3M501"/>
<evidence type="ECO:0000313" key="5">
    <source>
        <dbReference type="Proteomes" id="UP000693970"/>
    </source>
</evidence>
<feature type="domain" description="Amine oxidase" evidence="3">
    <location>
        <begin position="18"/>
        <end position="470"/>
    </location>
</feature>
<dbReference type="InterPro" id="IPR002937">
    <property type="entry name" value="Amino_oxidase"/>
</dbReference>
<keyword evidence="5" id="KW-1185">Reference proteome</keyword>
<sequence length="476" mass="52458">MTNTPTTTVDAIVVGAGLAGLLTAYRLQQKGKSVLVLEGRDRLGGRMYGKEVGPEKAYVDLGGQWLGPTQFLMLDLIKELGIEKFDYMSGVTRLTYKEKQTDYKGDMYFAMMPPGKAGEDPAGVATTEEIADAKQAGNRIMEIVAGFKDGELPFTHPDAEVLDSQTMTSWLEANTTTDFAKFFFTVTCSTLGPLGPSHPSTVSVLHFAYLFKNSPQSEVPENFLIHGGAGQIPPKLADKIGRDKVLVNQDVVKVKYDSDKQEVFALTRQGQVFSGRSIVMACPPAVASAVLFDPPLSAQRHQLMQRFPMGTIAKILVAYDQKYWYDDKNIVMCIDTSPEQYVEFTGDASDPTKKTGIIAAFIQGQKYFAWKKLSQEKQLEVVLDDLVRMYKIPELKSPIAVEIGDWPKDQFAGGGYSGSVGPGVWTQYGEGLLNNEWDGRVRFCGTEYSMKWAGFFEGAAQTAEETAKRIVEKLDG</sequence>
<dbReference type="PANTHER" id="PTHR43563:SF1">
    <property type="entry name" value="AMINE OXIDASE [FLAVIN-CONTAINING] B"/>
    <property type="match status" value="1"/>
</dbReference>
<reference evidence="4" key="2">
    <citation type="submission" date="2021-04" db="EMBL/GenBank/DDBJ databases">
        <authorList>
            <person name="Podell S."/>
        </authorList>
    </citation>
    <scope>NUCLEOTIDE SEQUENCE</scope>
    <source>
        <strain evidence="4">Hildebrandi</strain>
    </source>
</reference>
<evidence type="ECO:0000256" key="2">
    <source>
        <dbReference type="ARBA" id="ARBA00048448"/>
    </source>
</evidence>
<dbReference type="OrthoDB" id="5046242at2759"/>
<organism evidence="4 5">
    <name type="scientific">Nitzschia inconspicua</name>
    <dbReference type="NCBI Taxonomy" id="303405"/>
    <lineage>
        <taxon>Eukaryota</taxon>
        <taxon>Sar</taxon>
        <taxon>Stramenopiles</taxon>
        <taxon>Ochrophyta</taxon>
        <taxon>Bacillariophyta</taxon>
        <taxon>Bacillariophyceae</taxon>
        <taxon>Bacillariophycidae</taxon>
        <taxon>Bacillariales</taxon>
        <taxon>Bacillariaceae</taxon>
        <taxon>Nitzschia</taxon>
    </lineage>
</organism>